<dbReference type="Ensembl" id="ENSOKIT00005036512.1">
    <property type="protein sequence ID" value="ENSOKIP00005034605.1"/>
    <property type="gene ID" value="ENSOKIG00005014796.1"/>
</dbReference>
<evidence type="ECO:0000256" key="6">
    <source>
        <dbReference type="ARBA" id="ARBA00022553"/>
    </source>
</evidence>
<evidence type="ECO:0000256" key="10">
    <source>
        <dbReference type="SAM" id="SignalP"/>
    </source>
</evidence>
<dbReference type="GO" id="GO:0005576">
    <property type="term" value="C:extracellular region"/>
    <property type="evidence" value="ECO:0007669"/>
    <property type="project" value="UniProtKB-SubCell"/>
</dbReference>
<feature type="signal peptide" evidence="10">
    <location>
        <begin position="1"/>
        <end position="18"/>
    </location>
</feature>
<proteinExistence type="inferred from homology"/>
<evidence type="ECO:0000313" key="12">
    <source>
        <dbReference type="Proteomes" id="UP000694557"/>
    </source>
</evidence>
<dbReference type="InterPro" id="IPR010892">
    <property type="entry name" value="Spp-24"/>
</dbReference>
<name>A0A8C7FXN9_ONCKI</name>
<protein>
    <recommendedName>
        <fullName evidence="4">Secreted phosphoprotein 24</fullName>
    </recommendedName>
    <alternativeName>
        <fullName evidence="9">Secreted phosphoprotein 2</fullName>
    </alternativeName>
</protein>
<keyword evidence="8" id="KW-1015">Disulfide bond</keyword>
<evidence type="ECO:0000256" key="4">
    <source>
        <dbReference type="ARBA" id="ARBA00020365"/>
    </source>
</evidence>
<reference evidence="11" key="1">
    <citation type="submission" date="2025-08" db="UniProtKB">
        <authorList>
            <consortium name="Ensembl"/>
        </authorList>
    </citation>
    <scope>IDENTIFICATION</scope>
</reference>
<dbReference type="Pfam" id="PF07448">
    <property type="entry name" value="Spp-24"/>
    <property type="match status" value="1"/>
</dbReference>
<keyword evidence="12" id="KW-1185">Reference proteome</keyword>
<evidence type="ECO:0000313" key="11">
    <source>
        <dbReference type="Ensembl" id="ENSOKIP00005034605.1"/>
    </source>
</evidence>
<dbReference type="InterPro" id="IPR046350">
    <property type="entry name" value="Cystatin_sf"/>
</dbReference>
<dbReference type="PANTHER" id="PTHR15444">
    <property type="entry name" value="SECRETED PHOSPHOPROTEIN 24"/>
    <property type="match status" value="1"/>
</dbReference>
<evidence type="ECO:0000256" key="3">
    <source>
        <dbReference type="ARBA" id="ARBA00008576"/>
    </source>
</evidence>
<organism evidence="11 12">
    <name type="scientific">Oncorhynchus kisutch</name>
    <name type="common">Coho salmon</name>
    <name type="synonym">Salmo kisutch</name>
    <dbReference type="NCBI Taxonomy" id="8019"/>
    <lineage>
        <taxon>Eukaryota</taxon>
        <taxon>Metazoa</taxon>
        <taxon>Chordata</taxon>
        <taxon>Craniata</taxon>
        <taxon>Vertebrata</taxon>
        <taxon>Euteleostomi</taxon>
        <taxon>Actinopterygii</taxon>
        <taxon>Neopterygii</taxon>
        <taxon>Teleostei</taxon>
        <taxon>Protacanthopterygii</taxon>
        <taxon>Salmoniformes</taxon>
        <taxon>Salmonidae</taxon>
        <taxon>Salmoninae</taxon>
        <taxon>Oncorhynchus</taxon>
    </lineage>
</organism>
<gene>
    <name evidence="11" type="primary">spp2</name>
</gene>
<evidence type="ECO:0000256" key="9">
    <source>
        <dbReference type="ARBA" id="ARBA00029627"/>
    </source>
</evidence>
<keyword evidence="6" id="KW-0597">Phosphoprotein</keyword>
<keyword evidence="5" id="KW-0964">Secreted</keyword>
<comment type="similarity">
    <text evidence="3">Belongs to the SPP2 family.</text>
</comment>
<evidence type="ECO:0000256" key="5">
    <source>
        <dbReference type="ARBA" id="ARBA00022525"/>
    </source>
</evidence>
<sequence>MKWCVLLLALLQSLCCSGLPLYQSELASTADKALDVTMTQVNNLYAGLRLYRVTRGSIKRVVPLGLNTYDLMMNFGIKETDCLKSSGEDPQRCAFRVGFFVPAASCTARVRVTAELTRVVSLNCGQDSSSSESSSEEALSCLASLRPLSFPVTLSPDKWSLNRSQGATASATTWSDSARHTRSYSLESREVLIVALEPKRSFPIKLITLV</sequence>
<feature type="chain" id="PRO_5034283117" description="Secreted phosphoprotein 24" evidence="10">
    <location>
        <begin position="19"/>
        <end position="210"/>
    </location>
</feature>
<dbReference type="GO" id="GO:0046849">
    <property type="term" value="P:bone remodeling"/>
    <property type="evidence" value="ECO:0007669"/>
    <property type="project" value="InterPro"/>
</dbReference>
<dbReference type="AlphaFoldDB" id="A0A8C7FXN9"/>
<dbReference type="PANTHER" id="PTHR15444:SF4">
    <property type="entry name" value="SECRETED PHOSPHOPROTEIN 24"/>
    <property type="match status" value="1"/>
</dbReference>
<reference evidence="11" key="2">
    <citation type="submission" date="2025-09" db="UniProtKB">
        <authorList>
            <consortium name="Ensembl"/>
        </authorList>
    </citation>
    <scope>IDENTIFICATION</scope>
</reference>
<evidence type="ECO:0000256" key="8">
    <source>
        <dbReference type="ARBA" id="ARBA00023157"/>
    </source>
</evidence>
<comment type="subcellular location">
    <subcellularLocation>
        <location evidence="2">Secreted</location>
    </subcellularLocation>
</comment>
<dbReference type="SUPFAM" id="SSF54403">
    <property type="entry name" value="Cystatin/monellin"/>
    <property type="match status" value="1"/>
</dbReference>
<evidence type="ECO:0000256" key="2">
    <source>
        <dbReference type="ARBA" id="ARBA00004613"/>
    </source>
</evidence>
<dbReference type="Gene3D" id="3.10.450.10">
    <property type="match status" value="1"/>
</dbReference>
<evidence type="ECO:0000256" key="1">
    <source>
        <dbReference type="ARBA" id="ARBA00002371"/>
    </source>
</evidence>
<keyword evidence="7 10" id="KW-0732">Signal</keyword>
<dbReference type="GeneTree" id="ENSGT00390000009001"/>
<comment type="function">
    <text evidence="1">Could coordinate an aspect of bone turnover.</text>
</comment>
<dbReference type="Proteomes" id="UP000694557">
    <property type="component" value="Unassembled WGS sequence"/>
</dbReference>
<evidence type="ECO:0000256" key="7">
    <source>
        <dbReference type="ARBA" id="ARBA00022729"/>
    </source>
</evidence>
<accession>A0A8C7FXN9</accession>